<dbReference type="SMART" id="SM00322">
    <property type="entry name" value="KH"/>
    <property type="match status" value="2"/>
</dbReference>
<sequence>MSGEEKGRFILGVTRLYEKIPLERIGVLIGDNGRVKKEIEEKTRTAITIDSSTGGVVIEPALPTTTALELMKARDIVKAVAYGFSPDRAMRLLDEDQVLVVIDVRQYVGDKPNHVARVLGRIIGEDGKARRTLEEMTGAYISIYEPYVAIIGDFETANIAKTAVEMLIQGRRHSTVYKYVENETFTLKRRRMRELWVKPPRIEPGEEGKREESEDSKKQEDI</sequence>
<dbReference type="InterPro" id="IPR036612">
    <property type="entry name" value="KH_dom_type_1_sf"/>
</dbReference>
<comment type="caution">
    <text evidence="5">The sequence shown here is derived from an EMBL/GenBank/DDBJ whole genome shotgun (WGS) entry which is preliminary data.</text>
</comment>
<dbReference type="EMBL" id="DSJT01000004">
    <property type="protein sequence ID" value="HEF86912.1"/>
    <property type="molecule type" value="Genomic_DNA"/>
</dbReference>
<dbReference type="Pfam" id="PF22891">
    <property type="entry name" value="KH_PNO1_2nd"/>
    <property type="match status" value="1"/>
</dbReference>
<dbReference type="PANTHER" id="PTHR12826:SF13">
    <property type="entry name" value="RNA-BINDING PROTEIN PNO1"/>
    <property type="match status" value="1"/>
</dbReference>
<dbReference type="NCBIfam" id="NF010328">
    <property type="entry name" value="PRK13763.1-3"/>
    <property type="match status" value="1"/>
</dbReference>
<name>A0A7C2BJX4_9CREN</name>
<gene>
    <name evidence="5" type="ORF">ENP55_01110</name>
</gene>
<evidence type="ECO:0000256" key="1">
    <source>
        <dbReference type="ARBA" id="ARBA00022884"/>
    </source>
</evidence>
<dbReference type="GO" id="GO:0003723">
    <property type="term" value="F:RNA binding"/>
    <property type="evidence" value="ECO:0007669"/>
    <property type="project" value="UniProtKB-UniRule"/>
</dbReference>
<organism evidence="5">
    <name type="scientific">Thermosphaera aggregans</name>
    <dbReference type="NCBI Taxonomy" id="54254"/>
    <lineage>
        <taxon>Archaea</taxon>
        <taxon>Thermoproteota</taxon>
        <taxon>Thermoprotei</taxon>
        <taxon>Desulfurococcales</taxon>
        <taxon>Desulfurococcaceae</taxon>
        <taxon>Thermosphaera</taxon>
    </lineage>
</organism>
<dbReference type="Pfam" id="PF00013">
    <property type="entry name" value="KH_1"/>
    <property type="match status" value="1"/>
</dbReference>
<evidence type="ECO:0000259" key="4">
    <source>
        <dbReference type="SMART" id="SM00322"/>
    </source>
</evidence>
<dbReference type="PANTHER" id="PTHR12826">
    <property type="entry name" value="RIBONUCLEASE Y"/>
    <property type="match status" value="1"/>
</dbReference>
<dbReference type="InterPro" id="IPR019964">
    <property type="entry name" value="KH_domain_protein_archaea"/>
</dbReference>
<dbReference type="InterPro" id="IPR055211">
    <property type="entry name" value="KH_PNO1_2nd"/>
</dbReference>
<dbReference type="CDD" id="cd22390">
    <property type="entry name" value="KH-I_Dim2p_like_rpt2"/>
    <property type="match status" value="1"/>
</dbReference>
<dbReference type="SUPFAM" id="SSF54791">
    <property type="entry name" value="Eukaryotic type KH-domain (KH-domain type I)"/>
    <property type="match status" value="2"/>
</dbReference>
<dbReference type="InterPro" id="IPR004088">
    <property type="entry name" value="KH_dom_type_1"/>
</dbReference>
<accession>A0A7C2BJX4</accession>
<dbReference type="Gene3D" id="3.30.1370.10">
    <property type="entry name" value="K Homology domain, type 1"/>
    <property type="match status" value="2"/>
</dbReference>
<feature type="domain" description="K Homology" evidence="4">
    <location>
        <begin position="96"/>
        <end position="169"/>
    </location>
</feature>
<dbReference type="NCBIfam" id="TIGR03665">
    <property type="entry name" value="arCOG04150"/>
    <property type="match status" value="1"/>
</dbReference>
<evidence type="ECO:0000313" key="5">
    <source>
        <dbReference type="EMBL" id="HEF86912.1"/>
    </source>
</evidence>
<dbReference type="AlphaFoldDB" id="A0A7C2BJX4"/>
<proteinExistence type="predicted"/>
<evidence type="ECO:0000256" key="2">
    <source>
        <dbReference type="PROSITE-ProRule" id="PRU00117"/>
    </source>
</evidence>
<feature type="region of interest" description="Disordered" evidence="3">
    <location>
        <begin position="198"/>
        <end position="222"/>
    </location>
</feature>
<reference evidence="5" key="1">
    <citation type="journal article" date="2020" name="mSystems">
        <title>Genome- and Community-Level Interaction Insights into Carbon Utilization and Element Cycling Functions of Hydrothermarchaeota in Hydrothermal Sediment.</title>
        <authorList>
            <person name="Zhou Z."/>
            <person name="Liu Y."/>
            <person name="Xu W."/>
            <person name="Pan J."/>
            <person name="Luo Z.H."/>
            <person name="Li M."/>
        </authorList>
    </citation>
    <scope>NUCLEOTIDE SEQUENCE [LARGE SCALE GENOMIC DNA]</scope>
    <source>
        <strain evidence="5">SpSt-23</strain>
    </source>
</reference>
<protein>
    <submittedName>
        <fullName evidence="5">RNA-processing protein</fullName>
    </submittedName>
</protein>
<dbReference type="InterPro" id="IPR004087">
    <property type="entry name" value="KH_dom"/>
</dbReference>
<evidence type="ECO:0000256" key="3">
    <source>
        <dbReference type="SAM" id="MobiDB-lite"/>
    </source>
</evidence>
<keyword evidence="1 2" id="KW-0694">RNA-binding</keyword>
<feature type="domain" description="K Homology" evidence="4">
    <location>
        <begin position="12"/>
        <end position="78"/>
    </location>
</feature>
<dbReference type="PROSITE" id="PS50084">
    <property type="entry name" value="KH_TYPE_1"/>
    <property type="match status" value="1"/>
</dbReference>